<dbReference type="InterPro" id="IPR001810">
    <property type="entry name" value="F-box_dom"/>
</dbReference>
<feature type="compositionally biased region" description="Basic and acidic residues" evidence="1">
    <location>
        <begin position="607"/>
        <end position="629"/>
    </location>
</feature>
<feature type="domain" description="F-box" evidence="2">
    <location>
        <begin position="60"/>
        <end position="114"/>
    </location>
</feature>
<name>A0A165I5M3_9APHY</name>
<reference evidence="3 4" key="1">
    <citation type="journal article" date="2016" name="Mol. Biol. Evol.">
        <title>Comparative Genomics of Early-Diverging Mushroom-Forming Fungi Provides Insights into the Origins of Lignocellulose Decay Capabilities.</title>
        <authorList>
            <person name="Nagy L.G."/>
            <person name="Riley R."/>
            <person name="Tritt A."/>
            <person name="Adam C."/>
            <person name="Daum C."/>
            <person name="Floudas D."/>
            <person name="Sun H."/>
            <person name="Yadav J.S."/>
            <person name="Pangilinan J."/>
            <person name="Larsson K.H."/>
            <person name="Matsuura K."/>
            <person name="Barry K."/>
            <person name="Labutti K."/>
            <person name="Kuo R."/>
            <person name="Ohm R.A."/>
            <person name="Bhattacharya S.S."/>
            <person name="Shirouzu T."/>
            <person name="Yoshinaga Y."/>
            <person name="Martin F.M."/>
            <person name="Grigoriev I.V."/>
            <person name="Hibbett D.S."/>
        </authorList>
    </citation>
    <scope>NUCLEOTIDE SEQUENCE [LARGE SCALE GENOMIC DNA]</scope>
    <source>
        <strain evidence="3 4">93-53</strain>
    </source>
</reference>
<evidence type="ECO:0000313" key="4">
    <source>
        <dbReference type="Proteomes" id="UP000076871"/>
    </source>
</evidence>
<dbReference type="AlphaFoldDB" id="A0A165I5M3"/>
<protein>
    <recommendedName>
        <fullName evidence="2">F-box domain-containing protein</fullName>
    </recommendedName>
</protein>
<dbReference type="Pfam" id="PF12937">
    <property type="entry name" value="F-box-like"/>
    <property type="match status" value="1"/>
</dbReference>
<dbReference type="EMBL" id="KV427605">
    <property type="protein sequence ID" value="KZT12621.1"/>
    <property type="molecule type" value="Genomic_DNA"/>
</dbReference>
<proteinExistence type="predicted"/>
<evidence type="ECO:0000313" key="3">
    <source>
        <dbReference type="EMBL" id="KZT12621.1"/>
    </source>
</evidence>
<organism evidence="3 4">
    <name type="scientific">Laetiporus sulphureus 93-53</name>
    <dbReference type="NCBI Taxonomy" id="1314785"/>
    <lineage>
        <taxon>Eukaryota</taxon>
        <taxon>Fungi</taxon>
        <taxon>Dikarya</taxon>
        <taxon>Basidiomycota</taxon>
        <taxon>Agaricomycotina</taxon>
        <taxon>Agaricomycetes</taxon>
        <taxon>Polyporales</taxon>
        <taxon>Laetiporus</taxon>
    </lineage>
</organism>
<dbReference type="InParanoid" id="A0A165I5M3"/>
<gene>
    <name evidence="3" type="ORF">LAESUDRAFT_8622</name>
</gene>
<evidence type="ECO:0000259" key="2">
    <source>
        <dbReference type="Pfam" id="PF12937"/>
    </source>
</evidence>
<feature type="region of interest" description="Disordered" evidence="1">
    <location>
        <begin position="599"/>
        <end position="629"/>
    </location>
</feature>
<dbReference type="OrthoDB" id="3181669at2759"/>
<accession>A0A165I5M3</accession>
<dbReference type="Proteomes" id="UP000076871">
    <property type="component" value="Unassembled WGS sequence"/>
</dbReference>
<dbReference type="RefSeq" id="XP_040770131.1">
    <property type="nucleotide sequence ID" value="XM_040914848.1"/>
</dbReference>
<keyword evidence="4" id="KW-1185">Reference proteome</keyword>
<dbReference type="STRING" id="1314785.A0A165I5M3"/>
<dbReference type="GeneID" id="63831875"/>
<evidence type="ECO:0000256" key="1">
    <source>
        <dbReference type="SAM" id="MobiDB-lite"/>
    </source>
</evidence>
<dbReference type="Gene3D" id="1.20.1280.50">
    <property type="match status" value="1"/>
</dbReference>
<sequence length="629" mass="71133">MDTGLYRLTLDDGGSHHSSSTYQSQLVEAARKRIDDEIAQLKQTIHILSRRRNGLAPANGLPAELLADIFTRNASAYDARLGEQDDLSWARVSHVCRYWRNAALETPRMWTRITVKSEPWTRLLLERTKNLPLVAHFDVPVDSSHPRMSGFRLLAMNSPRLRELTISFSNARTTLGTKYMVWDALAHPAPLLESFVIQTPFLDNVNGVLNNVPAHAPAGVFDGQFHSLWRVELHQCSWCWSTSLFCNTVTHLVLDGRCVSSQTPIHQIFSALDCMPMLEELELIHVTPPVPWDFDPRTINEPLVYLSRLSCLRIDELTLNCAAILFTISIPADTKLVLFCQPFMRCDEIRAIGAALTAKFDPQSTAEHRMLQSLSIETNATDTLQLNFWTDVLSLDELREASVGEALLQLNVEWEGMVVNTLLTTLMDACNTLPLSTVRAMYISDSFPLSVTAWLDMFGCPLRGLTELWVTGHSATHLPQALLKYACLRCHFDEVHGSTPEQEAMPHGKQPVLFPALDVLTLEEVDFSVDVQPGTNKTLWHLFEEVLNLRQEAGGCRRLSFIKCRNLVGDQIYDLSGRAEVTWDGEYLDFDLDEYYTSSSEEDYEEFYEREKDKEGPDKEHGGGEKDDD</sequence>